<evidence type="ECO:0000256" key="7">
    <source>
        <dbReference type="ARBA" id="ARBA00022989"/>
    </source>
</evidence>
<dbReference type="Gene3D" id="1.20.1250.20">
    <property type="entry name" value="MFS general substrate transporter like domains"/>
    <property type="match status" value="2"/>
</dbReference>
<feature type="transmembrane region" description="Helical" evidence="11">
    <location>
        <begin position="389"/>
        <end position="410"/>
    </location>
</feature>
<feature type="transmembrane region" description="Helical" evidence="11">
    <location>
        <begin position="297"/>
        <end position="317"/>
    </location>
</feature>
<evidence type="ECO:0000256" key="9">
    <source>
        <dbReference type="ARBA" id="ARBA00037295"/>
    </source>
</evidence>
<comment type="function">
    <text evidence="9">May be a proton symporter involved in the uptake of osmolytes such as proline and glycine betaine.</text>
</comment>
<comment type="similarity">
    <text evidence="2">Belongs to the major facilitator superfamily. Metabolite:H+ Symporter (MHS) family (TC 2.A.1.6) family.</text>
</comment>
<dbReference type="InterPro" id="IPR036259">
    <property type="entry name" value="MFS_trans_sf"/>
</dbReference>
<protein>
    <recommendedName>
        <fullName evidence="10">Putative proline/betaine transporter</fullName>
    </recommendedName>
</protein>
<keyword evidence="7 11" id="KW-1133">Transmembrane helix</keyword>
<keyword evidence="8 11" id="KW-0472">Membrane</keyword>
<comment type="caution">
    <text evidence="13">The sequence shown here is derived from an EMBL/GenBank/DDBJ whole genome shotgun (WGS) entry which is preliminary data.</text>
</comment>
<dbReference type="PANTHER" id="PTHR43528:SF1">
    <property type="entry name" value="ALPHA-KETOGLUTARATE PERMEASE"/>
    <property type="match status" value="1"/>
</dbReference>
<feature type="transmembrane region" description="Helical" evidence="11">
    <location>
        <begin position="176"/>
        <end position="195"/>
    </location>
</feature>
<dbReference type="InterPro" id="IPR020846">
    <property type="entry name" value="MFS_dom"/>
</dbReference>
<reference evidence="14" key="1">
    <citation type="journal article" date="2019" name="Int. J. Syst. Evol. Microbiol.">
        <title>The Global Catalogue of Microorganisms (GCM) 10K type strain sequencing project: providing services to taxonomists for standard genome sequencing and annotation.</title>
        <authorList>
            <consortium name="The Broad Institute Genomics Platform"/>
            <consortium name="The Broad Institute Genome Sequencing Center for Infectious Disease"/>
            <person name="Wu L."/>
            <person name="Ma J."/>
        </authorList>
    </citation>
    <scope>NUCLEOTIDE SEQUENCE [LARGE SCALE GENOMIC DNA]</scope>
    <source>
        <strain evidence="14">CGMCC 1.12295</strain>
    </source>
</reference>
<comment type="subcellular location">
    <subcellularLocation>
        <location evidence="1">Cell membrane</location>
        <topology evidence="1">Multi-pass membrane protein</topology>
    </subcellularLocation>
</comment>
<dbReference type="PROSITE" id="PS00217">
    <property type="entry name" value="SUGAR_TRANSPORT_2"/>
    <property type="match status" value="1"/>
</dbReference>
<dbReference type="InterPro" id="IPR005829">
    <property type="entry name" value="Sugar_transporter_CS"/>
</dbReference>
<dbReference type="PANTHER" id="PTHR43528">
    <property type="entry name" value="ALPHA-KETOGLUTARATE PERMEASE"/>
    <property type="match status" value="1"/>
</dbReference>
<keyword evidence="3" id="KW-0813">Transport</keyword>
<evidence type="ECO:0000259" key="12">
    <source>
        <dbReference type="PROSITE" id="PS50850"/>
    </source>
</evidence>
<feature type="transmembrane region" description="Helical" evidence="11">
    <location>
        <begin position="44"/>
        <end position="62"/>
    </location>
</feature>
<feature type="transmembrane region" description="Helical" evidence="11">
    <location>
        <begin position="324"/>
        <end position="344"/>
    </location>
</feature>
<feature type="transmembrane region" description="Helical" evidence="11">
    <location>
        <begin position="201"/>
        <end position="220"/>
    </location>
</feature>
<feature type="transmembrane region" description="Helical" evidence="11">
    <location>
        <begin position="416"/>
        <end position="438"/>
    </location>
</feature>
<evidence type="ECO:0000256" key="3">
    <source>
        <dbReference type="ARBA" id="ARBA00022448"/>
    </source>
</evidence>
<feature type="transmembrane region" description="Helical" evidence="11">
    <location>
        <begin position="101"/>
        <end position="119"/>
    </location>
</feature>
<dbReference type="Proteomes" id="UP001597301">
    <property type="component" value="Unassembled WGS sequence"/>
</dbReference>
<keyword evidence="14" id="KW-1185">Reference proteome</keyword>
<sequence length="490" mass="53742">MDRKKGKRRKYKFSKDDVTVVDTDVAKKTVVATALGNAMEWFDFGIYSYLVVIIGSVFYSGISESAQLVFSFGTFAVAFLVRPIGGMFFGMLGDRLGRKRILAVTLIMMAVATFSIGLIPSYESIGITAPILLLCARLVQGFSTGGEYAGAMTFIAESTPDKKRGFMASGLEVGTLAGYIAGAGLVTALTYALGTETMYDWGWRVPFLIAGPIGIIGLYLRNHLEESPAFAAMEEKSDEMGRKPHVSMKELFLFHRKSLLLCLVLVFFYNVIDYTVLTYMPSHLTAVLGYGETKGLLLILIVMFIMIPIVLAMGYFADRVGNKQIIQGSLIGVIFLSIPSFLLIGSGNNWLVFFGLMILGALLASIKGTMTSLLPALFFTEVRYGGLAIAYNISASIFGGTAPLLISWLISMTANHLIPAYYLIFASVIGIVVVTLFLKNTSGKPLRGSPPAVAEKHEIKEVIEETDRELWWSEEKHKIEEKIEEADKES</sequence>
<evidence type="ECO:0000256" key="1">
    <source>
        <dbReference type="ARBA" id="ARBA00004651"/>
    </source>
</evidence>
<dbReference type="InterPro" id="IPR011701">
    <property type="entry name" value="MFS"/>
</dbReference>
<dbReference type="Pfam" id="PF07690">
    <property type="entry name" value="MFS_1"/>
    <property type="match status" value="1"/>
</dbReference>
<evidence type="ECO:0000256" key="6">
    <source>
        <dbReference type="ARBA" id="ARBA00022847"/>
    </source>
</evidence>
<evidence type="ECO:0000256" key="10">
    <source>
        <dbReference type="ARBA" id="ARBA00039918"/>
    </source>
</evidence>
<evidence type="ECO:0000313" key="13">
    <source>
        <dbReference type="EMBL" id="MFD1707889.1"/>
    </source>
</evidence>
<dbReference type="SUPFAM" id="SSF103473">
    <property type="entry name" value="MFS general substrate transporter"/>
    <property type="match status" value="1"/>
</dbReference>
<feature type="transmembrane region" description="Helical" evidence="11">
    <location>
        <begin position="68"/>
        <end position="89"/>
    </location>
</feature>
<feature type="transmembrane region" description="Helical" evidence="11">
    <location>
        <begin position="258"/>
        <end position="277"/>
    </location>
</feature>
<evidence type="ECO:0000256" key="8">
    <source>
        <dbReference type="ARBA" id="ARBA00023136"/>
    </source>
</evidence>
<proteinExistence type="inferred from homology"/>
<dbReference type="CDD" id="cd17366">
    <property type="entry name" value="MFS_ProP"/>
    <property type="match status" value="1"/>
</dbReference>
<dbReference type="RefSeq" id="WP_380774748.1">
    <property type="nucleotide sequence ID" value="NZ_JBHUEO010000048.1"/>
</dbReference>
<name>A0ABW4KKN7_9BACI</name>
<evidence type="ECO:0000256" key="2">
    <source>
        <dbReference type="ARBA" id="ARBA00008240"/>
    </source>
</evidence>
<dbReference type="EMBL" id="JBHUEO010000048">
    <property type="protein sequence ID" value="MFD1707889.1"/>
    <property type="molecule type" value="Genomic_DNA"/>
</dbReference>
<gene>
    <name evidence="13" type="ORF">ACFSCZ_14275</name>
</gene>
<feature type="transmembrane region" description="Helical" evidence="11">
    <location>
        <begin position="350"/>
        <end position="377"/>
    </location>
</feature>
<evidence type="ECO:0000256" key="11">
    <source>
        <dbReference type="SAM" id="Phobius"/>
    </source>
</evidence>
<evidence type="ECO:0000256" key="5">
    <source>
        <dbReference type="ARBA" id="ARBA00022692"/>
    </source>
</evidence>
<accession>A0ABW4KKN7</accession>
<organism evidence="13 14">
    <name type="scientific">Siminovitchia sediminis</name>
    <dbReference type="NCBI Taxonomy" id="1274353"/>
    <lineage>
        <taxon>Bacteria</taxon>
        <taxon>Bacillati</taxon>
        <taxon>Bacillota</taxon>
        <taxon>Bacilli</taxon>
        <taxon>Bacillales</taxon>
        <taxon>Bacillaceae</taxon>
        <taxon>Siminovitchia</taxon>
    </lineage>
</organism>
<feature type="transmembrane region" description="Helical" evidence="11">
    <location>
        <begin position="131"/>
        <end position="155"/>
    </location>
</feature>
<evidence type="ECO:0000256" key="4">
    <source>
        <dbReference type="ARBA" id="ARBA00022475"/>
    </source>
</evidence>
<keyword evidence="5 11" id="KW-0812">Transmembrane</keyword>
<keyword evidence="6" id="KW-0769">Symport</keyword>
<keyword evidence="4" id="KW-1003">Cell membrane</keyword>
<evidence type="ECO:0000313" key="14">
    <source>
        <dbReference type="Proteomes" id="UP001597301"/>
    </source>
</evidence>
<feature type="domain" description="Major facilitator superfamily (MFS) profile" evidence="12">
    <location>
        <begin position="29"/>
        <end position="442"/>
    </location>
</feature>
<dbReference type="PROSITE" id="PS50850">
    <property type="entry name" value="MFS"/>
    <property type="match status" value="1"/>
</dbReference>
<dbReference type="InterPro" id="IPR051084">
    <property type="entry name" value="H+-coupled_symporters"/>
</dbReference>